<dbReference type="SUPFAM" id="SSF52540">
    <property type="entry name" value="P-loop containing nucleoside triphosphate hydrolases"/>
    <property type="match status" value="1"/>
</dbReference>
<dbReference type="InterPro" id="IPR056884">
    <property type="entry name" value="NPHP3-like_N"/>
</dbReference>
<dbReference type="OrthoDB" id="9940519at2759"/>
<dbReference type="Proteomes" id="UP000663828">
    <property type="component" value="Unassembled WGS sequence"/>
</dbReference>
<keyword evidence="1" id="KW-0677">Repeat</keyword>
<dbReference type="EMBL" id="CAJNOR010002325">
    <property type="protein sequence ID" value="CAF1278409.1"/>
    <property type="molecule type" value="Genomic_DNA"/>
</dbReference>
<evidence type="ECO:0000313" key="6">
    <source>
        <dbReference type="Proteomes" id="UP000663852"/>
    </source>
</evidence>
<organism evidence="4 6">
    <name type="scientific">Adineta ricciae</name>
    <name type="common">Rotifer</name>
    <dbReference type="NCBI Taxonomy" id="249248"/>
    <lineage>
        <taxon>Eukaryota</taxon>
        <taxon>Metazoa</taxon>
        <taxon>Spiralia</taxon>
        <taxon>Gnathifera</taxon>
        <taxon>Rotifera</taxon>
        <taxon>Eurotatoria</taxon>
        <taxon>Bdelloidea</taxon>
        <taxon>Adinetida</taxon>
        <taxon>Adinetidae</taxon>
        <taxon>Adineta</taxon>
    </lineage>
</organism>
<evidence type="ECO:0000259" key="2">
    <source>
        <dbReference type="Pfam" id="PF24883"/>
    </source>
</evidence>
<sequence>MADDLHKLKQDIASNQVLIFVGPDVSMYTAYGAEKISFWNEILKSGLNQCYHMNKIDAKDFDASIQRLSSNFIDFDNHIVITDHIKYWLTEEINVYESWLTNNIRQLHVENPGLIETIKELQCPIFTTNFDLFLENVLNKKALTWNNYLTASDSLIDTKDYILHIYGHYKTPGSMIFNSADHRQLHQDEFVRSKFQSLIRGKTLLFIGYGTSIVDPSFSHLCKWIFDISSDHPPTVYKLVQANIRHAVFESIKEIYYGNTYEDLLFFIQSLSSFSILFRENLSFTDRKRNVREKYLNYLIDEYGHVSMFGYTDNDLSLPLESVYVELKFDPTHPSIKAMKTVEINEEFKRKVSSHGFFNATEKGKLIRAIAKRNDYNPETIYRDLMIDQWLNVLLTNREIFSDDEATTIRSKISDLKEVILEKNHLKEARQYQIREAYNEFKHFVILGHPGSGKTTISKWLVMNMAQQCLGKKNSLFDKIDISREKLPILIPIWKYVDQVKENSKKQKTTLLQFLYENVTLNSAAFTKEERNDLSALIIEMLIHGNVLIIFEGLDEVPAHVDRTDLMKDINTLLERPIDYDPRSGKLTHSLYEQKEINNTKDPTIGNRILITSRIEGNYFEDINFYIPRFTIQDMSNEALKLFCNSYTKCIRGSLIDEAKADQLYHEITQNKDIFQLAINPQLASVIAAVYNQYEDKLPEKRIDLYEKAIEKMIDRLVTSSLNEDRQLNATMLWSILQTIAEYLHSKVEGLSENNLRTIIHRCLHDLNEQHIDDFTSNLVDIFKYKVGLLNEFGYDSFRFIHRTFQEYLAAKSLLYRNGSVRLEDSIYENIRNKIDVPNWRVPLNMTFGILSKYHQHNGLFTGIFKRLLANEQTSGYSTLTVPFVIIDSLNDMYFASKDVEYELIRKLTYMLLCDYKNQSGFSRLKDHQNLLHSYFFKLKGKYEDVLESWFIEMLINGENIAPCASIVLQLQWYSSQFHEIFLHNLHHDSKVWNWPIDSILRWYSTEIKRLPMKQTLTDNLQLVEHIQRNEDWLGLMIALYGGHENFDIQASICEYYETAQFLSLSDTQRAPFIFYYENKWGKDDPAYQMAVHLDTFLAKKNWTNIPRFNHEKIYKESFLTSRIMKLLHERRSASDLIEELKKLIDTRDLCLTSKIDVLIALVALGVFDVVNVVTTNADEILLKSFIKRLEQSISVLKDPVARWSSCVEKYLLTIYNIFESNPTQCSLNFSAYCKIYLSLIVSSGGFPVDTSTLAATIDGIENKSDLYGEYFCEQLTSGSEGDVMYGIRTVSNTLQKMMKSDLLMQSFLKTNEAIQIYRPVRGYPWSTDRFVFQSFAENDIPIAFFNCLENLHTNLACLIESIYEKFLEEGYFDQNPDLIPLFTLLIFGIMSKDLNKTKIYEKLLPEMFDTKNVKQLLLEKIQTICNPYYKARALYQLAQVYDVKSFALLNESFNLTNKISDACQKFQVLEKIYNVLHYKEVNRNEFSERIVSKLILTCDCITNLHDRIIALIRLSFYQSGPMRKQNIISALEILNQMDENDEKLQLIIKLKPLVALYDDLQVRLDRIVDCLENNISKDLVNSFYGRILSLEQFKSSSQYKEMQTLFRLVARLNDAQLMLNKGNTSDQLWLRLYKDVNDQSTIAKILEMGVEKELFLTPQIAIIIDELIERGEEEKISILFPYIIKPSNEVLPIVHRWSTKHPKRKLNELAVLLLAEHQHIFESAIDTTIRLLENDNDQIRYRTERLFQHPDRNPNEPSRSASVIGEKTLLKLIQEMPTKEHIPRVRTFLRSFFFDLLWDDYHTFQHLHENFHKSENQRTVLANRIQFATRDCWNTIIEAAESSQDSLYIENILNLTLDLVVNHQVLADDWARFADILSMTDTSHFRDQRYFSSNERAVIYLMINEICVSTNLDDDTYFINLESKIANELTVTVDELARSRFNQVKEIGRCTFRVSTRNINEIVLGMLSDIPITTSMIDNLLQWLLQKMSDFRGFNDSIYSLMIGESLLALVSACVQKEDYLYRKVTNSPKFNKILLIQLLQKMIHHHPYFLARGSAFVLLAALDLSDHKVIINSLNVLFDENLVKDYTTIGIPLIHLSPNEFIDDLLKILTNESAIKIYELLRIITQFALDEKIDADCKSKIIGYIVREIGQVQAKKPVNYYYTDIRIPFTATLENELYKTWIKIQGFSGKTQYAVTINNQ</sequence>
<dbReference type="InterPro" id="IPR027417">
    <property type="entry name" value="P-loop_NTPase"/>
</dbReference>
<evidence type="ECO:0000313" key="5">
    <source>
        <dbReference type="Proteomes" id="UP000663828"/>
    </source>
</evidence>
<protein>
    <recommendedName>
        <fullName evidence="2">Nephrocystin 3-like N-terminal domain-containing protein</fullName>
    </recommendedName>
</protein>
<accession>A0A815F926</accession>
<comment type="caution">
    <text evidence="4">The sequence shown here is derived from an EMBL/GenBank/DDBJ whole genome shotgun (WGS) entry which is preliminary data.</text>
</comment>
<evidence type="ECO:0000313" key="4">
    <source>
        <dbReference type="EMBL" id="CAF1325958.1"/>
    </source>
</evidence>
<proteinExistence type="predicted"/>
<feature type="domain" description="Nephrocystin 3-like N-terminal" evidence="2">
    <location>
        <begin position="440"/>
        <end position="570"/>
    </location>
</feature>
<dbReference type="Proteomes" id="UP000663852">
    <property type="component" value="Unassembled WGS sequence"/>
</dbReference>
<gene>
    <name evidence="4" type="ORF">EDS130_LOCUS31920</name>
    <name evidence="3" type="ORF">XAT740_LOCUS27680</name>
</gene>
<dbReference type="Pfam" id="PF13289">
    <property type="entry name" value="SIR2_2"/>
    <property type="match status" value="1"/>
</dbReference>
<dbReference type="EMBL" id="CAJNOJ010000239">
    <property type="protein sequence ID" value="CAF1325958.1"/>
    <property type="molecule type" value="Genomic_DNA"/>
</dbReference>
<evidence type="ECO:0000256" key="1">
    <source>
        <dbReference type="ARBA" id="ARBA00022737"/>
    </source>
</evidence>
<keyword evidence="5" id="KW-1185">Reference proteome</keyword>
<name>A0A815F926_ADIRI</name>
<evidence type="ECO:0000313" key="3">
    <source>
        <dbReference type="EMBL" id="CAF1278409.1"/>
    </source>
</evidence>
<dbReference type="Pfam" id="PF24883">
    <property type="entry name" value="NPHP3_N"/>
    <property type="match status" value="1"/>
</dbReference>
<reference evidence="4" key="1">
    <citation type="submission" date="2021-02" db="EMBL/GenBank/DDBJ databases">
        <authorList>
            <person name="Nowell W R."/>
        </authorList>
    </citation>
    <scope>NUCLEOTIDE SEQUENCE</scope>
</reference>
<dbReference type="Gene3D" id="3.40.50.300">
    <property type="entry name" value="P-loop containing nucleotide triphosphate hydrolases"/>
    <property type="match status" value="1"/>
</dbReference>